<evidence type="ECO:0000256" key="13">
    <source>
        <dbReference type="ARBA" id="ARBA00023192"/>
    </source>
</evidence>
<keyword evidence="20" id="KW-1185">Reference proteome</keyword>
<keyword evidence="12" id="KW-0411">Iron-sulfur</keyword>
<keyword evidence="6" id="KW-0004">4Fe-4S</keyword>
<keyword evidence="11" id="KW-0408">Iron</keyword>
<dbReference type="InterPro" id="IPR006066">
    <property type="entry name" value="NO2/SO3_Rdtase_FeS/sirohaem_BS"/>
</dbReference>
<dbReference type="Gene3D" id="3.90.480.20">
    <property type="match status" value="2"/>
</dbReference>
<dbReference type="PANTHER" id="PTHR11493:SF47">
    <property type="entry name" value="SULFITE REDUCTASE [NADPH] SUBUNIT BETA"/>
    <property type="match status" value="1"/>
</dbReference>
<dbReference type="Gene3D" id="3.30.413.10">
    <property type="entry name" value="Sulfite Reductase Hemoprotein, domain 1"/>
    <property type="match status" value="2"/>
</dbReference>
<comment type="similarity">
    <text evidence="4">Belongs to the nitrite and sulfite reductase 4Fe-4S domain family.</text>
</comment>
<reference evidence="19 20" key="1">
    <citation type="journal article" date="2017" name="ISME J.">
        <title>Tremblaya phenacola PPER: an evolutionary beta-gammaproteobacterium collage.</title>
        <authorList>
            <person name="Gil R."/>
            <person name="Vargas-Chavez C."/>
            <person name="Lopez-Madrigal S."/>
            <person name="Santos-Garcia D."/>
            <person name="Latorre A."/>
            <person name="Moya A."/>
        </authorList>
    </citation>
    <scope>NUCLEOTIDE SEQUENCE [LARGE SCALE GENOMIC DNA]</scope>
    <source>
        <strain evidence="19 20">PPER</strain>
    </source>
</reference>
<dbReference type="SUPFAM" id="SSF56014">
    <property type="entry name" value="Nitrite and sulphite reductase 4Fe-4S domain-like"/>
    <property type="match status" value="2"/>
</dbReference>
<sequence length="566" mass="64715">MFISNKPNMSNNELLKKESSLLRGSIVKDIEANITGGFNYNNSQLIRFHGMYQQDDRDLRKERLKQKLEPLVTIMLRCRLPGGIITANQWFKINKLATESTLYNNIRLTTRQTFQLHGILKANIKAMHKILNKIELDSIATAGDVNRNILCSFSPKSHISYINCWSWSIKIATHLLPKSKAYAELWLKDKKTTLIKDEPILGNNYLPRKFKIAIAIPPVNDVDIYSNDIGFIAVNKLNKLIGFNIIVGGGLSIVHNDKQTYPKKANEIGFIFLNETLKVSEAIITIQRDYGNRVNRKAARTRYTLDKVSISLFRKEIEKRANLNLSYVYPYSFNKRNDSIGWLKGNDKSWYLNIYVQNGRVVDYQDKLLKTGLEKISKIHNKSFCITPNQNIVITDVRSVSKPKLESIIKTYKLINIKESIHKRKAMACVSFPTCPLAMAEAERFLVPFLNKLEKIMLHNNVHKDSIILRISGCPNGCSRSMLSEICLVGKSIGKYNVYLGGNYEGTRIPKLYIENANEKDILKAISKASKSWVNNKRPNEPFGSFIIRTKLIRPVINSSKDFYSI</sequence>
<dbReference type="GO" id="GO:0051539">
    <property type="term" value="F:4 iron, 4 sulfur cluster binding"/>
    <property type="evidence" value="ECO:0007669"/>
    <property type="project" value="UniProtKB-KW"/>
</dbReference>
<accession>A0A2G0V6Q1</accession>
<evidence type="ECO:0000256" key="4">
    <source>
        <dbReference type="ARBA" id="ARBA00010429"/>
    </source>
</evidence>
<dbReference type="GO" id="GO:0009337">
    <property type="term" value="C:sulfite reductase complex (NADPH)"/>
    <property type="evidence" value="ECO:0007669"/>
    <property type="project" value="TreeGrafter"/>
</dbReference>
<comment type="pathway">
    <text evidence="3">Sulfur metabolism; hydrogen sulfide biosynthesis; hydrogen sulfide from sulfite (NADPH route): step 1/1.</text>
</comment>
<dbReference type="SUPFAM" id="SSF55124">
    <property type="entry name" value="Nitrite/Sulfite reductase N-terminal domain-like"/>
    <property type="match status" value="2"/>
</dbReference>
<evidence type="ECO:0000313" key="20">
    <source>
        <dbReference type="Proteomes" id="UP000222818"/>
    </source>
</evidence>
<evidence type="ECO:0000259" key="18">
    <source>
        <dbReference type="Pfam" id="PF03460"/>
    </source>
</evidence>
<dbReference type="Proteomes" id="UP000222818">
    <property type="component" value="Unassembled WGS sequence"/>
</dbReference>
<comment type="cofactor">
    <cofactor evidence="2">
        <name>[4Fe-4S] cluster</name>
        <dbReference type="ChEBI" id="CHEBI:49883"/>
    </cofactor>
</comment>
<evidence type="ECO:0000256" key="5">
    <source>
        <dbReference type="ARBA" id="ARBA00012604"/>
    </source>
</evidence>
<keyword evidence="8" id="KW-0479">Metal-binding</keyword>
<dbReference type="EC" id="1.8.1.2" evidence="5"/>
<comment type="catalytic activity">
    <reaction evidence="14">
        <text>hydrogen sulfide + 3 NADP(+) + 3 H2O = sulfite + 3 NADPH + 4 H(+)</text>
        <dbReference type="Rhea" id="RHEA:13801"/>
        <dbReference type="ChEBI" id="CHEBI:15377"/>
        <dbReference type="ChEBI" id="CHEBI:15378"/>
        <dbReference type="ChEBI" id="CHEBI:17359"/>
        <dbReference type="ChEBI" id="CHEBI:29919"/>
        <dbReference type="ChEBI" id="CHEBI:57783"/>
        <dbReference type="ChEBI" id="CHEBI:58349"/>
        <dbReference type="EC" id="1.8.1.2"/>
    </reaction>
</comment>
<comment type="function">
    <text evidence="15">Component of the sulfite reductase complex that catalyzes the 6-electron reduction of sulfite to sulfide. This is one of several activities required for the biosynthesis of L-cysteine from sulfate.</text>
</comment>
<keyword evidence="13" id="KW-0198">Cysteine biosynthesis</keyword>
<dbReference type="InterPro" id="IPR006067">
    <property type="entry name" value="NO2/SO3_Rdtase_4Fe4S_dom"/>
</dbReference>
<evidence type="ECO:0000259" key="17">
    <source>
        <dbReference type="Pfam" id="PF01077"/>
    </source>
</evidence>
<dbReference type="GO" id="GO:0046872">
    <property type="term" value="F:metal ion binding"/>
    <property type="evidence" value="ECO:0007669"/>
    <property type="project" value="UniProtKB-KW"/>
</dbReference>
<evidence type="ECO:0000256" key="2">
    <source>
        <dbReference type="ARBA" id="ARBA00001966"/>
    </source>
</evidence>
<dbReference type="Pfam" id="PF01077">
    <property type="entry name" value="NIR_SIR"/>
    <property type="match status" value="1"/>
</dbReference>
<evidence type="ECO:0000256" key="16">
    <source>
        <dbReference type="ARBA" id="ARBA00062253"/>
    </source>
</evidence>
<dbReference type="Pfam" id="PF03460">
    <property type="entry name" value="NIR_SIR_ferr"/>
    <property type="match status" value="1"/>
</dbReference>
<dbReference type="EMBL" id="MKGN01000021">
    <property type="protein sequence ID" value="PHN16177.1"/>
    <property type="molecule type" value="Genomic_DNA"/>
</dbReference>
<evidence type="ECO:0000256" key="14">
    <source>
        <dbReference type="ARBA" id="ARBA00052219"/>
    </source>
</evidence>
<dbReference type="GO" id="GO:0000103">
    <property type="term" value="P:sulfate assimilation"/>
    <property type="evidence" value="ECO:0007669"/>
    <property type="project" value="UniProtKB-ARBA"/>
</dbReference>
<dbReference type="GO" id="GO:0050311">
    <property type="term" value="F:sulfite reductase (ferredoxin) activity"/>
    <property type="evidence" value="ECO:0007669"/>
    <property type="project" value="TreeGrafter"/>
</dbReference>
<dbReference type="InterPro" id="IPR036136">
    <property type="entry name" value="Nit/Sulf_reduc_fer-like_dom_sf"/>
</dbReference>
<keyword evidence="7" id="KW-0349">Heme</keyword>
<evidence type="ECO:0000256" key="9">
    <source>
        <dbReference type="ARBA" id="ARBA00022857"/>
    </source>
</evidence>
<dbReference type="OrthoDB" id="3189055at2"/>
<feature type="domain" description="Nitrite/Sulfite reductase ferredoxin-like" evidence="18">
    <location>
        <begin position="74"/>
        <end position="133"/>
    </location>
</feature>
<keyword evidence="13" id="KW-0028">Amino-acid biosynthesis</keyword>
<evidence type="ECO:0000256" key="11">
    <source>
        <dbReference type="ARBA" id="ARBA00023004"/>
    </source>
</evidence>
<protein>
    <recommendedName>
        <fullName evidence="5">assimilatory sulfite reductase (NADPH)</fullName>
        <ecNumber evidence="5">1.8.1.2</ecNumber>
    </recommendedName>
</protein>
<organism evidence="19 20">
    <name type="scientific">Candidatus Tremblayella phenacoccinincola</name>
    <dbReference type="NCBI Taxonomy" id="1010676"/>
    <lineage>
        <taxon>Bacteria</taxon>
        <taxon>Pseudomonadati</taxon>
        <taxon>Pseudomonadota</taxon>
        <taxon>Betaproteobacteria</taxon>
        <taxon>Candidatus Tremblayella</taxon>
    </lineage>
</organism>
<dbReference type="InterPro" id="IPR005117">
    <property type="entry name" value="NiRdtase/SiRdtase_haem-b_fer"/>
</dbReference>
<dbReference type="PANTHER" id="PTHR11493">
    <property type="entry name" value="SULFITE REDUCTASE [NADPH] SUBUNIT BETA-RELATED"/>
    <property type="match status" value="1"/>
</dbReference>
<dbReference type="AlphaFoldDB" id="A0A2G0V6Q1"/>
<evidence type="ECO:0000256" key="7">
    <source>
        <dbReference type="ARBA" id="ARBA00022617"/>
    </source>
</evidence>
<keyword evidence="9" id="KW-0521">NADP</keyword>
<evidence type="ECO:0000313" key="19">
    <source>
        <dbReference type="EMBL" id="PHN16177.1"/>
    </source>
</evidence>
<dbReference type="FunFam" id="3.30.413.10:FF:000003">
    <property type="entry name" value="Sulfite reductase [NADPH] hemoprotein beta-component"/>
    <property type="match status" value="1"/>
</dbReference>
<dbReference type="InterPro" id="IPR045169">
    <property type="entry name" value="NO2/SO3_Rdtase_4Fe4S_prot"/>
</dbReference>
<gene>
    <name evidence="19" type="primary">cysI</name>
    <name evidence="19" type="ORF">TPPER_00235</name>
</gene>
<dbReference type="PRINTS" id="PR00397">
    <property type="entry name" value="SIROHAEM"/>
</dbReference>
<evidence type="ECO:0000256" key="10">
    <source>
        <dbReference type="ARBA" id="ARBA00023002"/>
    </source>
</evidence>
<evidence type="ECO:0000256" key="8">
    <source>
        <dbReference type="ARBA" id="ARBA00022723"/>
    </source>
</evidence>
<evidence type="ECO:0000256" key="3">
    <source>
        <dbReference type="ARBA" id="ARBA00004774"/>
    </source>
</evidence>
<dbReference type="GO" id="GO:0004783">
    <property type="term" value="F:sulfite reductase (NADPH) activity"/>
    <property type="evidence" value="ECO:0007669"/>
    <property type="project" value="UniProtKB-EC"/>
</dbReference>
<dbReference type="GO" id="GO:0020037">
    <property type="term" value="F:heme binding"/>
    <property type="evidence" value="ECO:0007669"/>
    <property type="project" value="InterPro"/>
</dbReference>
<feature type="domain" description="Nitrite/sulphite reductase 4Fe-4S" evidence="17">
    <location>
        <begin position="170"/>
        <end position="322"/>
    </location>
</feature>
<evidence type="ECO:0000256" key="15">
    <source>
        <dbReference type="ARBA" id="ARBA00057160"/>
    </source>
</evidence>
<dbReference type="NCBIfam" id="NF010029">
    <property type="entry name" value="PRK13504.1"/>
    <property type="match status" value="1"/>
</dbReference>
<evidence type="ECO:0000256" key="1">
    <source>
        <dbReference type="ARBA" id="ARBA00001929"/>
    </source>
</evidence>
<dbReference type="InterPro" id="IPR045854">
    <property type="entry name" value="NO2/SO3_Rdtase_4Fe4S_sf"/>
</dbReference>
<evidence type="ECO:0000256" key="6">
    <source>
        <dbReference type="ARBA" id="ARBA00022485"/>
    </source>
</evidence>
<dbReference type="RefSeq" id="WP_099336950.1">
    <property type="nucleotide sequence ID" value="NZ_MKGN01000021.1"/>
</dbReference>
<evidence type="ECO:0000256" key="12">
    <source>
        <dbReference type="ARBA" id="ARBA00023014"/>
    </source>
</evidence>
<comment type="cofactor">
    <cofactor evidence="1">
        <name>siroheme</name>
        <dbReference type="ChEBI" id="CHEBI:60052"/>
    </cofactor>
</comment>
<name>A0A2G0V6Q1_9PROT</name>
<comment type="subunit">
    <text evidence="16">Alpha(8)-beta(8). The alpha component is a flavoprotein, the beta component is a hemoprotein.</text>
</comment>
<proteinExistence type="inferred from homology"/>
<dbReference type="GO" id="GO:0019344">
    <property type="term" value="P:cysteine biosynthetic process"/>
    <property type="evidence" value="ECO:0007669"/>
    <property type="project" value="UniProtKB-KW"/>
</dbReference>
<keyword evidence="10 19" id="KW-0560">Oxidoreductase</keyword>
<comment type="caution">
    <text evidence="19">The sequence shown here is derived from an EMBL/GenBank/DDBJ whole genome shotgun (WGS) entry which is preliminary data.</text>
</comment>